<feature type="compositionally biased region" description="Polar residues" evidence="1">
    <location>
        <begin position="47"/>
        <end position="57"/>
    </location>
</feature>
<feature type="compositionally biased region" description="Polar residues" evidence="1">
    <location>
        <begin position="7"/>
        <end position="16"/>
    </location>
</feature>
<evidence type="ECO:0000256" key="1">
    <source>
        <dbReference type="SAM" id="MobiDB-lite"/>
    </source>
</evidence>
<evidence type="ECO:0000313" key="2">
    <source>
        <dbReference type="EMBL" id="MBW0480778.1"/>
    </source>
</evidence>
<feature type="compositionally biased region" description="Basic and acidic residues" evidence="1">
    <location>
        <begin position="139"/>
        <end position="150"/>
    </location>
</feature>
<organism evidence="2 3">
    <name type="scientific">Austropuccinia psidii MF-1</name>
    <dbReference type="NCBI Taxonomy" id="1389203"/>
    <lineage>
        <taxon>Eukaryota</taxon>
        <taxon>Fungi</taxon>
        <taxon>Dikarya</taxon>
        <taxon>Basidiomycota</taxon>
        <taxon>Pucciniomycotina</taxon>
        <taxon>Pucciniomycetes</taxon>
        <taxon>Pucciniales</taxon>
        <taxon>Sphaerophragmiaceae</taxon>
        <taxon>Austropuccinia</taxon>
    </lineage>
</organism>
<comment type="caution">
    <text evidence="2">The sequence shown here is derived from an EMBL/GenBank/DDBJ whole genome shotgun (WGS) entry which is preliminary data.</text>
</comment>
<accession>A0A9Q3CD15</accession>
<feature type="compositionally biased region" description="Polar residues" evidence="1">
    <location>
        <begin position="127"/>
        <end position="138"/>
    </location>
</feature>
<sequence length="213" mass="23397">MVHTRNGRSYSVQPDGSGQGRGKTRARSGKSSSRKKFLEVSRVAPHSPNSVPTNFDVNSEPELVQGNILRAEPFPSGGHRNISVQVQNLVQRRQGRGVSFIHRPEEGVGNDPNFGEGTPSGVYKLQTSSRNVQRQAQRTLEEAERSHEPSGKGQRQTQLAHTLPTGVPDSQIGTLSSGQYFQCGQNDIVSLVFSTLMNEYQVLSELNPNHQHS</sequence>
<feature type="compositionally biased region" description="Basic residues" evidence="1">
    <location>
        <begin position="22"/>
        <end position="35"/>
    </location>
</feature>
<dbReference type="EMBL" id="AVOT02006104">
    <property type="protein sequence ID" value="MBW0480778.1"/>
    <property type="molecule type" value="Genomic_DNA"/>
</dbReference>
<evidence type="ECO:0000313" key="3">
    <source>
        <dbReference type="Proteomes" id="UP000765509"/>
    </source>
</evidence>
<name>A0A9Q3CD15_9BASI</name>
<reference evidence="2" key="1">
    <citation type="submission" date="2021-03" db="EMBL/GenBank/DDBJ databases">
        <title>Draft genome sequence of rust myrtle Austropuccinia psidii MF-1, a brazilian biotype.</title>
        <authorList>
            <person name="Quecine M.C."/>
            <person name="Pachon D.M.R."/>
            <person name="Bonatelli M.L."/>
            <person name="Correr F.H."/>
            <person name="Franceschini L.M."/>
            <person name="Leite T.F."/>
            <person name="Margarido G.R.A."/>
            <person name="Almeida C.A."/>
            <person name="Ferrarezi J.A."/>
            <person name="Labate C.A."/>
        </authorList>
    </citation>
    <scope>NUCLEOTIDE SEQUENCE</scope>
    <source>
        <strain evidence="2">MF-1</strain>
    </source>
</reference>
<dbReference type="AlphaFoldDB" id="A0A9Q3CD15"/>
<proteinExistence type="predicted"/>
<feature type="region of interest" description="Disordered" evidence="1">
    <location>
        <begin position="127"/>
        <end position="169"/>
    </location>
</feature>
<gene>
    <name evidence="2" type="ORF">O181_020493</name>
</gene>
<feature type="region of interest" description="Disordered" evidence="1">
    <location>
        <begin position="1"/>
        <end position="58"/>
    </location>
</feature>
<protein>
    <submittedName>
        <fullName evidence="2">Uncharacterized protein</fullName>
    </submittedName>
</protein>
<dbReference type="Proteomes" id="UP000765509">
    <property type="component" value="Unassembled WGS sequence"/>
</dbReference>
<keyword evidence="3" id="KW-1185">Reference proteome</keyword>